<name>A0A6A5ZWE4_9PLEO</name>
<evidence type="ECO:0000313" key="1">
    <source>
        <dbReference type="EMBL" id="KAF2123616.1"/>
    </source>
</evidence>
<dbReference type="AlphaFoldDB" id="A0A6A5ZWE4"/>
<organism evidence="1 2">
    <name type="scientific">Dothidotthia symphoricarpi CBS 119687</name>
    <dbReference type="NCBI Taxonomy" id="1392245"/>
    <lineage>
        <taxon>Eukaryota</taxon>
        <taxon>Fungi</taxon>
        <taxon>Dikarya</taxon>
        <taxon>Ascomycota</taxon>
        <taxon>Pezizomycotina</taxon>
        <taxon>Dothideomycetes</taxon>
        <taxon>Pleosporomycetidae</taxon>
        <taxon>Pleosporales</taxon>
        <taxon>Dothidotthiaceae</taxon>
        <taxon>Dothidotthia</taxon>
    </lineage>
</organism>
<sequence length="177" mass="20109">MWLGLYRYMGKLGNQTKTNEIRQLIIRLTMRTVFRSLKPPRKGGKRSKTAPHLSDADLGRFCDDYFGFLVDDETAQGKAILKWIRHESRLANAYGVLADELGSVGRGTLVYMVANGWITHHQLGYGLALDTVVGKAGLAHLESLKLYEMKSVRDWEKRVERWCEKLLPALTGNEQQS</sequence>
<dbReference type="EMBL" id="ML977524">
    <property type="protein sequence ID" value="KAF2123616.1"/>
    <property type="molecule type" value="Genomic_DNA"/>
</dbReference>
<dbReference type="GeneID" id="54409709"/>
<dbReference type="RefSeq" id="XP_033518010.1">
    <property type="nucleotide sequence ID" value="XM_033669277.1"/>
</dbReference>
<proteinExistence type="predicted"/>
<evidence type="ECO:0000313" key="2">
    <source>
        <dbReference type="Proteomes" id="UP000799771"/>
    </source>
</evidence>
<protein>
    <submittedName>
        <fullName evidence="1">Uncharacterized protein</fullName>
    </submittedName>
</protein>
<gene>
    <name evidence="1" type="ORF">P153DRAFT_371531</name>
</gene>
<accession>A0A6A5ZWE4</accession>
<keyword evidence="2" id="KW-1185">Reference proteome</keyword>
<reference evidence="1" key="1">
    <citation type="journal article" date="2020" name="Stud. Mycol.">
        <title>101 Dothideomycetes genomes: a test case for predicting lifestyles and emergence of pathogens.</title>
        <authorList>
            <person name="Haridas S."/>
            <person name="Albert R."/>
            <person name="Binder M."/>
            <person name="Bloem J."/>
            <person name="Labutti K."/>
            <person name="Salamov A."/>
            <person name="Andreopoulos B."/>
            <person name="Baker S."/>
            <person name="Barry K."/>
            <person name="Bills G."/>
            <person name="Bluhm B."/>
            <person name="Cannon C."/>
            <person name="Castanera R."/>
            <person name="Culley D."/>
            <person name="Daum C."/>
            <person name="Ezra D."/>
            <person name="Gonzalez J."/>
            <person name="Henrissat B."/>
            <person name="Kuo A."/>
            <person name="Liang C."/>
            <person name="Lipzen A."/>
            <person name="Lutzoni F."/>
            <person name="Magnuson J."/>
            <person name="Mondo S."/>
            <person name="Nolan M."/>
            <person name="Ohm R."/>
            <person name="Pangilinan J."/>
            <person name="Park H.-J."/>
            <person name="Ramirez L."/>
            <person name="Alfaro M."/>
            <person name="Sun H."/>
            <person name="Tritt A."/>
            <person name="Yoshinaga Y."/>
            <person name="Zwiers L.-H."/>
            <person name="Turgeon B."/>
            <person name="Goodwin S."/>
            <person name="Spatafora J."/>
            <person name="Crous P."/>
            <person name="Grigoriev I."/>
        </authorList>
    </citation>
    <scope>NUCLEOTIDE SEQUENCE</scope>
    <source>
        <strain evidence="1">CBS 119687</strain>
    </source>
</reference>
<dbReference type="Proteomes" id="UP000799771">
    <property type="component" value="Unassembled WGS sequence"/>
</dbReference>